<feature type="non-terminal residue" evidence="2">
    <location>
        <position position="73"/>
    </location>
</feature>
<reference evidence="2" key="1">
    <citation type="submission" date="2013-08" db="EMBL/GenBank/DDBJ databases">
        <authorList>
            <person name="Mendez C."/>
            <person name="Richter M."/>
            <person name="Ferrer M."/>
            <person name="Sanchez J."/>
        </authorList>
    </citation>
    <scope>NUCLEOTIDE SEQUENCE</scope>
</reference>
<accession>T1CJD5</accession>
<feature type="domain" description="KfrA N-terminal DNA-binding" evidence="1">
    <location>
        <begin position="8"/>
        <end position="72"/>
    </location>
</feature>
<dbReference type="Pfam" id="PF11740">
    <property type="entry name" value="KfrA_N"/>
    <property type="match status" value="1"/>
</dbReference>
<dbReference type="InterPro" id="IPR021104">
    <property type="entry name" value="KfrA_DNA-bd_N"/>
</dbReference>
<sequence length="73" mass="7910">MAIGVPDNEVFSAADRVLARGERPTVERVRVELGRGSPARVGQLLETWWEALAKRLAGEVRLPDLPADVAGAF</sequence>
<proteinExistence type="predicted"/>
<reference evidence="2" key="2">
    <citation type="journal article" date="2014" name="ISME J.">
        <title>Microbial stratification in low pH oxic and suboxic macroscopic growths along an acid mine drainage.</title>
        <authorList>
            <person name="Mendez-Garcia C."/>
            <person name="Mesa V."/>
            <person name="Sprenger R.R."/>
            <person name="Richter M."/>
            <person name="Diez M.S."/>
            <person name="Solano J."/>
            <person name="Bargiela R."/>
            <person name="Golyshina O.V."/>
            <person name="Manteca A."/>
            <person name="Ramos J.L."/>
            <person name="Gallego J.R."/>
            <person name="Llorente I."/>
            <person name="Martins Dos Santos V.A."/>
            <person name="Jensen O.N."/>
            <person name="Pelaez A.I."/>
            <person name="Sanchez J."/>
            <person name="Ferrer M."/>
        </authorList>
    </citation>
    <scope>NUCLEOTIDE SEQUENCE</scope>
</reference>
<organism evidence="2">
    <name type="scientific">mine drainage metagenome</name>
    <dbReference type="NCBI Taxonomy" id="410659"/>
    <lineage>
        <taxon>unclassified sequences</taxon>
        <taxon>metagenomes</taxon>
        <taxon>ecological metagenomes</taxon>
    </lineage>
</organism>
<gene>
    <name evidence="2" type="ORF">B2A_00638</name>
</gene>
<evidence type="ECO:0000313" key="2">
    <source>
        <dbReference type="EMBL" id="EQD67830.1"/>
    </source>
</evidence>
<evidence type="ECO:0000259" key="1">
    <source>
        <dbReference type="Pfam" id="PF11740"/>
    </source>
</evidence>
<name>T1CJD5_9ZZZZ</name>
<dbReference type="AlphaFoldDB" id="T1CJD5"/>
<dbReference type="EMBL" id="AUZZ01000497">
    <property type="protein sequence ID" value="EQD67830.1"/>
    <property type="molecule type" value="Genomic_DNA"/>
</dbReference>
<comment type="caution">
    <text evidence="2">The sequence shown here is derived from an EMBL/GenBank/DDBJ whole genome shotgun (WGS) entry which is preliminary data.</text>
</comment>
<protein>
    <submittedName>
        <fullName evidence="2">Cointegrate resolution protein</fullName>
    </submittedName>
</protein>